<evidence type="ECO:0000256" key="4">
    <source>
        <dbReference type="ARBA" id="ARBA00023002"/>
    </source>
</evidence>
<feature type="binding site" evidence="7">
    <location>
        <position position="189"/>
    </location>
    <ligand>
        <name>FMN</name>
        <dbReference type="ChEBI" id="CHEBI:58210"/>
    </ligand>
</feature>
<dbReference type="AlphaFoldDB" id="A0A2U2J668"/>
<feature type="binding site" evidence="7">
    <location>
        <position position="198"/>
    </location>
    <ligand>
        <name>glyoxylate</name>
        <dbReference type="ChEBI" id="CHEBI:36655"/>
    </ligand>
</feature>
<feature type="binding site" evidence="7">
    <location>
        <position position="310"/>
    </location>
    <ligand>
        <name>glyoxylate</name>
        <dbReference type="ChEBI" id="CHEBI:36655"/>
    </ligand>
</feature>
<feature type="binding site" evidence="7">
    <location>
        <position position="161"/>
    </location>
    <ligand>
        <name>FMN</name>
        <dbReference type="ChEBI" id="CHEBI:58210"/>
    </ligand>
</feature>
<dbReference type="GO" id="GO:0004459">
    <property type="term" value="F:L-lactate dehydrogenase (NAD+) activity"/>
    <property type="evidence" value="ECO:0007669"/>
    <property type="project" value="TreeGrafter"/>
</dbReference>
<feature type="active site" description="Proton acceptor" evidence="6">
    <location>
        <position position="310"/>
    </location>
</feature>
<dbReference type="InterPro" id="IPR012133">
    <property type="entry name" value="Alpha-hydoxy_acid_DH_FMN"/>
</dbReference>
<evidence type="ECO:0000256" key="1">
    <source>
        <dbReference type="ARBA" id="ARBA00001917"/>
    </source>
</evidence>
<feature type="binding site" evidence="7">
    <location>
        <position position="286"/>
    </location>
    <ligand>
        <name>FMN</name>
        <dbReference type="ChEBI" id="CHEBI:58210"/>
    </ligand>
</feature>
<keyword evidence="3 7" id="KW-0288">FMN</keyword>
<name>A0A2U2J668_9SPHN</name>
<evidence type="ECO:0000256" key="3">
    <source>
        <dbReference type="ARBA" id="ARBA00022643"/>
    </source>
</evidence>
<dbReference type="PANTHER" id="PTHR10578">
    <property type="entry name" value="S -2-HYDROXY-ACID OXIDASE-RELATED"/>
    <property type="match status" value="1"/>
</dbReference>
<accession>A0A2U2J668</accession>
<dbReference type="SUPFAM" id="SSF51395">
    <property type="entry name" value="FMN-linked oxidoreductases"/>
    <property type="match status" value="1"/>
</dbReference>
<dbReference type="PROSITE" id="PS51349">
    <property type="entry name" value="FMN_HYDROXY_ACID_DH_2"/>
    <property type="match status" value="1"/>
</dbReference>
<feature type="binding site" evidence="7">
    <location>
        <begin position="111"/>
        <end position="113"/>
    </location>
    <ligand>
        <name>FMN</name>
        <dbReference type="ChEBI" id="CHEBI:58210"/>
    </ligand>
</feature>
<dbReference type="Pfam" id="PF01070">
    <property type="entry name" value="FMN_dh"/>
    <property type="match status" value="1"/>
</dbReference>
<feature type="binding site" evidence="7">
    <location>
        <position position="140"/>
    </location>
    <ligand>
        <name>FMN</name>
        <dbReference type="ChEBI" id="CHEBI:58210"/>
    </ligand>
</feature>
<comment type="caution">
    <text evidence="9">The sequence shown here is derived from an EMBL/GenBank/DDBJ whole genome shotgun (WGS) entry which is preliminary data.</text>
</comment>
<dbReference type="EMBL" id="QFFF01000001">
    <property type="protein sequence ID" value="PWG03843.1"/>
    <property type="molecule type" value="Genomic_DNA"/>
</dbReference>
<dbReference type="InterPro" id="IPR037396">
    <property type="entry name" value="FMN_HAD"/>
</dbReference>
<keyword evidence="2 7" id="KW-0285">Flavoprotein</keyword>
<protein>
    <submittedName>
        <fullName evidence="9">Alpha-hydroxy-acid oxidizing enzyme</fullName>
    </submittedName>
</protein>
<keyword evidence="4" id="KW-0560">Oxidoreductase</keyword>
<reference evidence="9 10" key="1">
    <citation type="submission" date="2018-05" db="EMBL/GenBank/DDBJ databases">
        <title>Genome of Sphingosinicella humi QZX222.</title>
        <authorList>
            <person name="Qiao Z."/>
            <person name="Wang G."/>
        </authorList>
    </citation>
    <scope>NUCLEOTIDE SEQUENCE [LARGE SCALE GENOMIC DNA]</scope>
    <source>
        <strain evidence="9 10">QZX222</strain>
    </source>
</reference>
<dbReference type="Gene3D" id="3.20.20.70">
    <property type="entry name" value="Aldolase class I"/>
    <property type="match status" value="1"/>
</dbReference>
<dbReference type="InterPro" id="IPR000262">
    <property type="entry name" value="FMN-dep_DH"/>
</dbReference>
<feature type="binding site" evidence="7">
    <location>
        <begin position="364"/>
        <end position="365"/>
    </location>
    <ligand>
        <name>FMN</name>
        <dbReference type="ChEBI" id="CHEBI:58210"/>
    </ligand>
</feature>
<evidence type="ECO:0000256" key="5">
    <source>
        <dbReference type="ARBA" id="ARBA00024042"/>
    </source>
</evidence>
<feature type="binding site" evidence="7">
    <location>
        <position position="163"/>
    </location>
    <ligand>
        <name>glyoxylate</name>
        <dbReference type="ChEBI" id="CHEBI:36655"/>
    </ligand>
</feature>
<feature type="binding site" evidence="7">
    <location>
        <begin position="341"/>
        <end position="345"/>
    </location>
    <ligand>
        <name>FMN</name>
        <dbReference type="ChEBI" id="CHEBI:58210"/>
    </ligand>
</feature>
<feature type="binding site" evidence="7">
    <location>
        <position position="308"/>
    </location>
    <ligand>
        <name>FMN</name>
        <dbReference type="ChEBI" id="CHEBI:58210"/>
    </ligand>
</feature>
<comment type="cofactor">
    <cofactor evidence="1">
        <name>FMN</name>
        <dbReference type="ChEBI" id="CHEBI:58210"/>
    </cofactor>
</comment>
<proteinExistence type="inferred from homology"/>
<dbReference type="PANTHER" id="PTHR10578:SF107">
    <property type="entry name" value="2-HYDROXYACID OXIDASE 1"/>
    <property type="match status" value="1"/>
</dbReference>
<evidence type="ECO:0000259" key="8">
    <source>
        <dbReference type="PROSITE" id="PS51349"/>
    </source>
</evidence>
<dbReference type="GO" id="GO:0005886">
    <property type="term" value="C:plasma membrane"/>
    <property type="evidence" value="ECO:0007669"/>
    <property type="project" value="TreeGrafter"/>
</dbReference>
<gene>
    <name evidence="9" type="ORF">DF286_04560</name>
</gene>
<evidence type="ECO:0000256" key="7">
    <source>
        <dbReference type="PIRSR" id="PIRSR000138-2"/>
    </source>
</evidence>
<dbReference type="CDD" id="cd02809">
    <property type="entry name" value="alpha_hydroxyacid_oxid_FMN"/>
    <property type="match status" value="1"/>
</dbReference>
<evidence type="ECO:0000256" key="6">
    <source>
        <dbReference type="PIRSR" id="PIRSR000138-1"/>
    </source>
</evidence>
<dbReference type="InterPro" id="IPR008259">
    <property type="entry name" value="FMN_hydac_DH_AS"/>
</dbReference>
<sequence>MTPGGGPDFPAERATAVAQLGTSPRRTLYRGRNPKRAATIEDLRAMAHRRLPRFALEYLEAGAGDEAALAGNLAAFYRWRFLPRALVDVRQRDLGRTLFGRRLPLPLLVAPTGLNGVFRKDADRLLALGAARMGVPFAQSTMSNNSIEDVAATAGLHHWFQLYVIDPPEITDDLITRAESAGCEALIVTTDAQTFGKRSWDIRGRVKPSILTLREVIDAGLHVRWWSTTLLPRGLPRFANLQRWFPKDKQGLFESAFWTRDHMDVGLDWDRAARIRDRWPRKLLIKGLLTAEDVARAQAAGADGAILSNHGGRQLDWVAAPLDMLPAARAAVGAGFPLLVDGGVRSGGDIVKAIALGADAVLVGRAPLYGVASAGEAGVIRAIEILRDEADLTLALLGCARIDALDRRFLVEEPG</sequence>
<keyword evidence="10" id="KW-1185">Reference proteome</keyword>
<dbReference type="GO" id="GO:0010181">
    <property type="term" value="F:FMN binding"/>
    <property type="evidence" value="ECO:0007669"/>
    <property type="project" value="InterPro"/>
</dbReference>
<dbReference type="OrthoDB" id="9770452at2"/>
<organism evidence="9 10">
    <name type="scientific">Allosphingosinicella humi</name>
    <dbReference type="NCBI Taxonomy" id="2068657"/>
    <lineage>
        <taxon>Bacteria</taxon>
        <taxon>Pseudomonadati</taxon>
        <taxon>Pseudomonadota</taxon>
        <taxon>Alphaproteobacteria</taxon>
        <taxon>Sphingomonadales</taxon>
        <taxon>Sphingomonadaceae</taxon>
        <taxon>Allosphingosinicella</taxon>
    </lineage>
</organism>
<dbReference type="GO" id="GO:0009060">
    <property type="term" value="P:aerobic respiration"/>
    <property type="evidence" value="ECO:0007669"/>
    <property type="project" value="TreeGrafter"/>
</dbReference>
<feature type="binding site" evidence="7">
    <location>
        <position position="313"/>
    </location>
    <ligand>
        <name>glyoxylate</name>
        <dbReference type="ChEBI" id="CHEBI:36655"/>
    </ligand>
</feature>
<dbReference type="Proteomes" id="UP000245916">
    <property type="component" value="Unassembled WGS sequence"/>
</dbReference>
<feature type="domain" description="FMN hydroxy acid dehydrogenase" evidence="8">
    <location>
        <begin position="32"/>
        <end position="415"/>
    </location>
</feature>
<dbReference type="PIRSF" id="PIRSF000138">
    <property type="entry name" value="Al-hdrx_acd_dh"/>
    <property type="match status" value="1"/>
</dbReference>
<evidence type="ECO:0000313" key="10">
    <source>
        <dbReference type="Proteomes" id="UP000245916"/>
    </source>
</evidence>
<feature type="binding site" evidence="7">
    <location>
        <position position="58"/>
    </location>
    <ligand>
        <name>glyoxylate</name>
        <dbReference type="ChEBI" id="CHEBI:36655"/>
    </ligand>
</feature>
<comment type="similarity">
    <text evidence="5">Belongs to the FMN-dependent alpha-hydroxy acid dehydrogenase family.</text>
</comment>
<evidence type="ECO:0000313" key="9">
    <source>
        <dbReference type="EMBL" id="PWG03843.1"/>
    </source>
</evidence>
<evidence type="ECO:0000256" key="2">
    <source>
        <dbReference type="ARBA" id="ARBA00022630"/>
    </source>
</evidence>
<dbReference type="InterPro" id="IPR013785">
    <property type="entry name" value="Aldolase_TIM"/>
</dbReference>
<dbReference type="PROSITE" id="PS00557">
    <property type="entry name" value="FMN_HYDROXY_ACID_DH_1"/>
    <property type="match status" value="1"/>
</dbReference>